<dbReference type="PROSITE" id="PS51450">
    <property type="entry name" value="LRR"/>
    <property type="match status" value="2"/>
</dbReference>
<dbReference type="KEGG" id="sre:PTSG_09126"/>
<dbReference type="STRING" id="946362.F2UMT2"/>
<evidence type="ECO:0000256" key="6">
    <source>
        <dbReference type="ARBA" id="ARBA00022777"/>
    </source>
</evidence>
<keyword evidence="1" id="KW-0433">Leucine-rich repeat</keyword>
<dbReference type="RefSeq" id="XP_004989380.1">
    <property type="nucleotide sequence ID" value="XM_004989323.1"/>
</dbReference>
<dbReference type="GO" id="GO:0004672">
    <property type="term" value="F:protein kinase activity"/>
    <property type="evidence" value="ECO:0007669"/>
    <property type="project" value="InterPro"/>
</dbReference>
<dbReference type="Gene3D" id="1.10.510.10">
    <property type="entry name" value="Transferase(Phosphotransferase) domain 1"/>
    <property type="match status" value="1"/>
</dbReference>
<dbReference type="PROSITE" id="PS50011">
    <property type="entry name" value="PROTEIN_KINASE_DOM"/>
    <property type="match status" value="1"/>
</dbReference>
<dbReference type="InterPro" id="IPR011009">
    <property type="entry name" value="Kinase-like_dom_sf"/>
</dbReference>
<keyword evidence="6 12" id="KW-0418">Kinase</keyword>
<keyword evidence="8" id="KW-0325">Glycoprotein</keyword>
<dbReference type="InterPro" id="IPR001245">
    <property type="entry name" value="Ser-Thr/Tyr_kinase_cat_dom"/>
</dbReference>
<feature type="region of interest" description="Disordered" evidence="9">
    <location>
        <begin position="1137"/>
        <end position="1162"/>
    </location>
</feature>
<dbReference type="InterPro" id="IPR003591">
    <property type="entry name" value="Leu-rich_rpt_typical-subtyp"/>
</dbReference>
<evidence type="ECO:0000256" key="2">
    <source>
        <dbReference type="ARBA" id="ARBA00022679"/>
    </source>
</evidence>
<keyword evidence="3" id="KW-0732">Signal</keyword>
<dbReference type="OrthoDB" id="1055097at2759"/>
<dbReference type="SMART" id="SM00369">
    <property type="entry name" value="LRR_TYP"/>
    <property type="match status" value="10"/>
</dbReference>
<sequence>MVRVLEVHDVPFFPKHGANNKGNSSRNDTTPATGNTMTREDMLPSFLVDLSPIHRMMAAFGCGDRNGDGSRELELLENGEHRTPPAPSGTRSTSTYVEERVNAIRRNETMLPLQQQSQSQHSRVRRNDDPEVQAGQCTLASVINGTCPGIDNNFRLTITVREEDRVDDNTDASGLRAISSFVVALAVKGHVQEAPLRWIVNNGRWTVCHIITLDGVRFPTMQLSILSPMAHVGTIFVQNSKLLRAVDAKDFQNAQRIAALHVLDCSLTSVPDVSGMTSLSLLNLHNNRIRRIAKDDFKGLTLLEQLLLSGNRISEIDPAAFGGLSQLTKFVCVANDLSAIPSSLFHGLTSLNLLQLQQNPITKLDADVFAGLTMLDDLTLEDMLLTSLPPTLFRSTTRLVRLGLARNFITSLDETVFSGLSSLEHLQIFNNRLTSLPPGVFKDLTALTFLDLARNELTSVPDDLLQFSMRLLAFFCNNNHLTVLPANLFANNPGLFQVNLANNALHSIDNVFVSAQLSSLRFLDLNNNRLTQLHLARELSSLHLFDLSDNPMQELPDVTLTPALNTLRLQNHGIKHMDLVPLLRLPSLEVLELDALPQANSKAVLTDTNVADIAPLSTLSLENVDISTAVPSLAHLPSLSLRTLHVGWPGASSHELPINTVCKLLKSSVRELRIANTDYRAIELCPDKTFDSLLLNDNQHLQSITVHNPLRELNVSRCTQLTSIDAPPIDIFDISNTNFTPSGALCTRWGTRILFARNLVGDIDIRQAATTARNCLERVDVLDLSGNTWLSHVAEVNRVTEREIVLSDEEYWTADFVVLLFRPIPPILQLTDAPIECALKLSNQDLRPRANTVLLTPQIVFSFHCTCARGFKMTSGGQCVVDNPDVAGIAAASVIGGLLFGLFVAWLSRRYRGLTKRIGLQEQLLVEMDEEVMALKKAWEIEYNELNMIKRVAAGAFGVVFKAEWDTVMVAVKVLQQGVMMFDESTVLEFEKEVEFLQRTRHPNVVRFFGAGTDPNGSPFLVLEFVAMGSLKDLLGKNMGEVLMGVEQGEQSGEDIAGVTAREEDELTLVSTESDRRAETMTVWELKLRLLRDVASGMAFIHSLDQMHRDLKSGNVLVSANLRAKITDFGSIRQCFTRDRNQHQQRTRLSSSHNDDPQYSKQAGLQTMTSMTLTAGVGTPLYMAPEALTGDKYSFEADIFSFGVLMWEVATQRVPDLIEQEKGSGYRGPILATLFNLMKDGKRLRFEDSEQDAIPEWFQSLTYKCMAQDPRERPSFGELKDHHFA</sequence>
<evidence type="ECO:0000256" key="8">
    <source>
        <dbReference type="ARBA" id="ARBA00023180"/>
    </source>
</evidence>
<dbReference type="Proteomes" id="UP000007799">
    <property type="component" value="Unassembled WGS sequence"/>
</dbReference>
<evidence type="ECO:0000256" key="4">
    <source>
        <dbReference type="ARBA" id="ARBA00022737"/>
    </source>
</evidence>
<keyword evidence="7" id="KW-0067">ATP-binding</keyword>
<evidence type="ECO:0000313" key="13">
    <source>
        <dbReference type="Proteomes" id="UP000007799"/>
    </source>
</evidence>
<keyword evidence="10" id="KW-1133">Transmembrane helix</keyword>
<dbReference type="GO" id="GO:0005524">
    <property type="term" value="F:ATP binding"/>
    <property type="evidence" value="ECO:0007669"/>
    <property type="project" value="UniProtKB-KW"/>
</dbReference>
<dbReference type="FunFam" id="3.80.10.10:FF:000770">
    <property type="entry name" value="Uncharacterized protein"/>
    <property type="match status" value="1"/>
</dbReference>
<evidence type="ECO:0000256" key="9">
    <source>
        <dbReference type="SAM" id="MobiDB-lite"/>
    </source>
</evidence>
<gene>
    <name evidence="12" type="ORF">PTSG_09126</name>
</gene>
<keyword evidence="4" id="KW-0677">Repeat</keyword>
<keyword evidence="10" id="KW-0472">Membrane</keyword>
<feature type="compositionally biased region" description="Polar residues" evidence="9">
    <location>
        <begin position="20"/>
        <end position="37"/>
    </location>
</feature>
<dbReference type="SUPFAM" id="SSF52058">
    <property type="entry name" value="L domain-like"/>
    <property type="match status" value="1"/>
</dbReference>
<dbReference type="SUPFAM" id="SSF52075">
    <property type="entry name" value="Outer arm dynein light chain 1"/>
    <property type="match status" value="1"/>
</dbReference>
<dbReference type="eggNOG" id="KOG0192">
    <property type="taxonomic scope" value="Eukaryota"/>
</dbReference>
<evidence type="ECO:0000313" key="12">
    <source>
        <dbReference type="EMBL" id="EGD78431.1"/>
    </source>
</evidence>
<dbReference type="PANTHER" id="PTHR24366">
    <property type="entry name" value="IG(IMMUNOGLOBULIN) AND LRR(LEUCINE RICH REPEAT) DOMAINS"/>
    <property type="match status" value="1"/>
</dbReference>
<keyword evidence="5" id="KW-0547">Nucleotide-binding</keyword>
<dbReference type="InterPro" id="IPR000719">
    <property type="entry name" value="Prot_kinase_dom"/>
</dbReference>
<accession>F2UMT2</accession>
<dbReference type="SUPFAM" id="SSF56112">
    <property type="entry name" value="Protein kinase-like (PK-like)"/>
    <property type="match status" value="1"/>
</dbReference>
<evidence type="ECO:0000256" key="5">
    <source>
        <dbReference type="ARBA" id="ARBA00022741"/>
    </source>
</evidence>
<proteinExistence type="predicted"/>
<dbReference type="SUPFAM" id="SSF52047">
    <property type="entry name" value="RNI-like"/>
    <property type="match status" value="1"/>
</dbReference>
<organism evidence="13">
    <name type="scientific">Salpingoeca rosetta (strain ATCC 50818 / BSB-021)</name>
    <dbReference type="NCBI Taxonomy" id="946362"/>
    <lineage>
        <taxon>Eukaryota</taxon>
        <taxon>Choanoflagellata</taxon>
        <taxon>Craspedida</taxon>
        <taxon>Salpingoecidae</taxon>
        <taxon>Salpingoeca</taxon>
    </lineage>
</organism>
<evidence type="ECO:0000256" key="3">
    <source>
        <dbReference type="ARBA" id="ARBA00022729"/>
    </source>
</evidence>
<dbReference type="Pfam" id="PF07714">
    <property type="entry name" value="PK_Tyr_Ser-Thr"/>
    <property type="match status" value="2"/>
</dbReference>
<dbReference type="InParanoid" id="F2UMT2"/>
<dbReference type="Gene3D" id="3.80.10.10">
    <property type="entry name" value="Ribonuclease Inhibitor"/>
    <property type="match status" value="2"/>
</dbReference>
<feature type="region of interest" description="Disordered" evidence="9">
    <location>
        <begin position="12"/>
        <end position="39"/>
    </location>
</feature>
<evidence type="ECO:0000256" key="10">
    <source>
        <dbReference type="SAM" id="Phobius"/>
    </source>
</evidence>
<keyword evidence="10" id="KW-0812">Transmembrane</keyword>
<keyword evidence="2" id="KW-0808">Transferase</keyword>
<dbReference type="FunFam" id="3.30.200.20:FF:000180">
    <property type="entry name" value="serine/threonine-protein kinase STY46-like"/>
    <property type="match status" value="1"/>
</dbReference>
<feature type="domain" description="Protein kinase" evidence="11">
    <location>
        <begin position="946"/>
        <end position="1285"/>
    </location>
</feature>
<feature type="transmembrane region" description="Helical" evidence="10">
    <location>
        <begin position="886"/>
        <end position="907"/>
    </location>
</feature>
<evidence type="ECO:0000256" key="7">
    <source>
        <dbReference type="ARBA" id="ARBA00022840"/>
    </source>
</evidence>
<dbReference type="InterPro" id="IPR001611">
    <property type="entry name" value="Leu-rich_rpt"/>
</dbReference>
<evidence type="ECO:0000256" key="1">
    <source>
        <dbReference type="ARBA" id="ARBA00022614"/>
    </source>
</evidence>
<dbReference type="EMBL" id="GL832983">
    <property type="protein sequence ID" value="EGD78431.1"/>
    <property type="molecule type" value="Genomic_DNA"/>
</dbReference>
<dbReference type="InterPro" id="IPR032675">
    <property type="entry name" value="LRR_dom_sf"/>
</dbReference>
<dbReference type="GeneID" id="16069925"/>
<dbReference type="Pfam" id="PF13855">
    <property type="entry name" value="LRR_8"/>
    <property type="match status" value="2"/>
</dbReference>
<dbReference type="OMA" id="ENEGHET"/>
<dbReference type="eggNOG" id="KOG0619">
    <property type="taxonomic scope" value="Eukaryota"/>
</dbReference>
<keyword evidence="13" id="KW-1185">Reference proteome</keyword>
<reference evidence="12" key="1">
    <citation type="submission" date="2009-08" db="EMBL/GenBank/DDBJ databases">
        <title>Annotation of Salpingoeca rosetta.</title>
        <authorList>
            <consortium name="The Broad Institute Genome Sequencing Platform"/>
            <person name="Russ C."/>
            <person name="Cuomo C."/>
            <person name="Burger G."/>
            <person name="Gray M.W."/>
            <person name="Holland P.W.H."/>
            <person name="King N."/>
            <person name="Lang F.B.F."/>
            <person name="Roger A.J."/>
            <person name="Ruiz-Trillo I."/>
            <person name="Young S.K."/>
            <person name="Zeng Q."/>
            <person name="Gargeya S."/>
            <person name="Alvarado L."/>
            <person name="Berlin A."/>
            <person name="Chapman S.B."/>
            <person name="Chen Z."/>
            <person name="Freedman E."/>
            <person name="Gellesch M."/>
            <person name="Goldberg J."/>
            <person name="Griggs A."/>
            <person name="Gujja S."/>
            <person name="Heilman E."/>
            <person name="Heiman D."/>
            <person name="Howarth C."/>
            <person name="Mehta T."/>
            <person name="Neiman D."/>
            <person name="Pearson M."/>
            <person name="Roberts A."/>
            <person name="Saif S."/>
            <person name="Shea T."/>
            <person name="Shenoy N."/>
            <person name="Sisk P."/>
            <person name="Stolte C."/>
            <person name="Sykes S."/>
            <person name="White J."/>
            <person name="Yandava C."/>
            <person name="Haas B."/>
            <person name="Nusbaum C."/>
            <person name="Birren B."/>
        </authorList>
    </citation>
    <scope>NUCLEOTIDE SEQUENCE [LARGE SCALE GENOMIC DNA]</scope>
    <source>
        <strain evidence="12">ATCC 50818</strain>
    </source>
</reference>
<name>F2UMT2_SALR5</name>
<dbReference type="PANTHER" id="PTHR24366:SF96">
    <property type="entry name" value="LEUCINE RICH REPEAT CONTAINING 53"/>
    <property type="match status" value="1"/>
</dbReference>
<dbReference type="SMART" id="SM00220">
    <property type="entry name" value="S_TKc"/>
    <property type="match status" value="1"/>
</dbReference>
<protein>
    <submittedName>
        <fullName evidence="12">TKL protein kinase</fullName>
    </submittedName>
</protein>
<evidence type="ECO:0000259" key="11">
    <source>
        <dbReference type="PROSITE" id="PS50011"/>
    </source>
</evidence>
<dbReference type="Gene3D" id="3.30.200.20">
    <property type="entry name" value="Phosphorylase Kinase, domain 1"/>
    <property type="match status" value="1"/>
</dbReference>